<dbReference type="EMBL" id="QUQO01000001">
    <property type="protein sequence ID" value="RFB04132.1"/>
    <property type="molecule type" value="Genomic_DNA"/>
</dbReference>
<comment type="caution">
    <text evidence="2">The sequence shown here is derived from an EMBL/GenBank/DDBJ whole genome shotgun (WGS) entry which is preliminary data.</text>
</comment>
<feature type="region of interest" description="Disordered" evidence="1">
    <location>
        <begin position="1"/>
        <end position="25"/>
    </location>
</feature>
<dbReference type="Proteomes" id="UP000264589">
    <property type="component" value="Unassembled WGS sequence"/>
</dbReference>
<dbReference type="InParanoid" id="A0A371RFB3"/>
<name>A0A371RFB3_9PROT</name>
<evidence type="ECO:0000313" key="2">
    <source>
        <dbReference type="EMBL" id="RFB04132.1"/>
    </source>
</evidence>
<dbReference type="AlphaFoldDB" id="A0A371RFB3"/>
<gene>
    <name evidence="2" type="ORF">DX908_01855</name>
</gene>
<dbReference type="RefSeq" id="WP_116390760.1">
    <property type="nucleotide sequence ID" value="NZ_QUQO01000001.1"/>
</dbReference>
<organism evidence="2 3">
    <name type="scientific">Parvularcula marina</name>
    <dbReference type="NCBI Taxonomy" id="2292771"/>
    <lineage>
        <taxon>Bacteria</taxon>
        <taxon>Pseudomonadati</taxon>
        <taxon>Pseudomonadota</taxon>
        <taxon>Alphaproteobacteria</taxon>
        <taxon>Parvularculales</taxon>
        <taxon>Parvularculaceae</taxon>
        <taxon>Parvularcula</taxon>
    </lineage>
</organism>
<sequence length="69" mass="7538">MSSPPDEGPEKEEVKDSASQMGRETELMSLAPRLISLEVWCRQKGLDGIAEHLGKAVDLLDRELTSAKG</sequence>
<accession>A0A371RFB3</accession>
<keyword evidence="3" id="KW-1185">Reference proteome</keyword>
<protein>
    <submittedName>
        <fullName evidence="2">Uncharacterized protein</fullName>
    </submittedName>
</protein>
<evidence type="ECO:0000313" key="3">
    <source>
        <dbReference type="Proteomes" id="UP000264589"/>
    </source>
</evidence>
<evidence type="ECO:0000256" key="1">
    <source>
        <dbReference type="SAM" id="MobiDB-lite"/>
    </source>
</evidence>
<proteinExistence type="predicted"/>
<reference evidence="2 3" key="1">
    <citation type="submission" date="2018-08" db="EMBL/GenBank/DDBJ databases">
        <title>Parvularcula sp. SM1705, isolated from surface water of the South Sea China.</title>
        <authorList>
            <person name="Sun L."/>
        </authorList>
    </citation>
    <scope>NUCLEOTIDE SEQUENCE [LARGE SCALE GENOMIC DNA]</scope>
    <source>
        <strain evidence="2 3">SM1705</strain>
    </source>
</reference>